<organism evidence="1 2">
    <name type="scientific">Ceratitis capitata</name>
    <name type="common">Mediterranean fruit fly</name>
    <name type="synonym">Tephritis capitata</name>
    <dbReference type="NCBI Taxonomy" id="7213"/>
    <lineage>
        <taxon>Eukaryota</taxon>
        <taxon>Metazoa</taxon>
        <taxon>Ecdysozoa</taxon>
        <taxon>Arthropoda</taxon>
        <taxon>Hexapoda</taxon>
        <taxon>Insecta</taxon>
        <taxon>Pterygota</taxon>
        <taxon>Neoptera</taxon>
        <taxon>Endopterygota</taxon>
        <taxon>Diptera</taxon>
        <taxon>Brachycera</taxon>
        <taxon>Muscomorpha</taxon>
        <taxon>Tephritoidea</taxon>
        <taxon>Tephritidae</taxon>
        <taxon>Ceratitis</taxon>
        <taxon>Ceratitis</taxon>
    </lineage>
</organism>
<evidence type="ECO:0000313" key="2">
    <source>
        <dbReference type="Proteomes" id="UP000606786"/>
    </source>
</evidence>
<proteinExistence type="predicted"/>
<dbReference type="PANTHER" id="PTHR20898">
    <property type="entry name" value="DAEDALUS ON 3-RELATED-RELATED"/>
    <property type="match status" value="1"/>
</dbReference>
<sequence>MAHNPTKIRHKIAVNFQRIEYRTYDSEAVKSFNCSLHRDDYSKILVLNIDLVLAKPVNVIKCLNQVEYNVNGKKLKLPEIEVDICRTLGIRFDSYIFRMISDEVRRISNLPLYCPLKSQKTLILFERVECQNFNTNITDVLKCFLLKDDITKQLMFNAKVKFAKQLDDVTCKIKIMLERLGGTIKLYEGELDMCEAFSQRLDNYILRILLEEVHRASNVPVHCPLKANYLYNFNNLTIISKYYPAFIPDSKWTTIFNFSSNRHKHQVTVLFRRVDCLIYDTARVSLFNCSLVKDNITGELVLNANLKLSKELNEFKLKNTMVLNRTGIIQKFYDVEIDVCEALSQRFDFYLYRMVINEVHRISNIPLQCPIKYNFSYYLRNCTINSKYFPQFLPNLEWSSYHNITKNKRVLLSLNAYGSLVRRKK</sequence>
<evidence type="ECO:0000313" key="1">
    <source>
        <dbReference type="EMBL" id="CAD6993504.1"/>
    </source>
</evidence>
<dbReference type="Proteomes" id="UP000606786">
    <property type="component" value="Unassembled WGS sequence"/>
</dbReference>
<accession>A0A811U3B0</accession>
<dbReference type="SMART" id="SM00697">
    <property type="entry name" value="DM8"/>
    <property type="match status" value="2"/>
</dbReference>
<reference evidence="1" key="1">
    <citation type="submission" date="2020-11" db="EMBL/GenBank/DDBJ databases">
        <authorList>
            <person name="Whitehead M."/>
        </authorList>
    </citation>
    <scope>NUCLEOTIDE SEQUENCE</scope>
    <source>
        <strain evidence="1">EGII</strain>
    </source>
</reference>
<dbReference type="PANTHER" id="PTHR20898:SF0">
    <property type="entry name" value="DAEDALUS ON 3-RELATED"/>
    <property type="match status" value="1"/>
</dbReference>
<protein>
    <submittedName>
        <fullName evidence="1">(Mediterranean fruit fly) hypothetical protein</fullName>
    </submittedName>
</protein>
<dbReference type="Pfam" id="PF06477">
    <property type="entry name" value="DUF1091"/>
    <property type="match status" value="3"/>
</dbReference>
<name>A0A811U3B0_CERCA</name>
<dbReference type="EMBL" id="CAJHJT010000001">
    <property type="protein sequence ID" value="CAD6993504.1"/>
    <property type="molecule type" value="Genomic_DNA"/>
</dbReference>
<dbReference type="InterPro" id="IPR010512">
    <property type="entry name" value="DUF1091"/>
</dbReference>
<dbReference type="AlphaFoldDB" id="A0A811U3B0"/>
<comment type="caution">
    <text evidence="1">The sequence shown here is derived from an EMBL/GenBank/DDBJ whole genome shotgun (WGS) entry which is preliminary data.</text>
</comment>
<keyword evidence="2" id="KW-1185">Reference proteome</keyword>
<gene>
    <name evidence="1" type="ORF">CCAP1982_LOCUS2317</name>
</gene>